<feature type="domain" description="AP2/ERF" evidence="8">
    <location>
        <begin position="105"/>
        <end position="162"/>
    </location>
</feature>
<keyword evidence="3" id="KW-0805">Transcription regulation</keyword>
<dbReference type="InterPro" id="IPR036955">
    <property type="entry name" value="AP2/ERF_dom_sf"/>
</dbReference>
<evidence type="ECO:0000313" key="10">
    <source>
        <dbReference type="Proteomes" id="UP000243579"/>
    </source>
</evidence>
<comment type="caution">
    <text evidence="9">The sequence shown here is derived from an EMBL/GenBank/DDBJ whole genome shotgun (WGS) entry which is preliminary data.</text>
</comment>
<dbReference type="GO" id="GO:0043023">
    <property type="term" value="F:ribosomal large subunit binding"/>
    <property type="evidence" value="ECO:0007669"/>
    <property type="project" value="TreeGrafter"/>
</dbReference>
<feature type="region of interest" description="Disordered" evidence="7">
    <location>
        <begin position="161"/>
        <end position="180"/>
    </location>
</feature>
<accession>A0A1V9YZW1</accession>
<evidence type="ECO:0000256" key="1">
    <source>
        <dbReference type="ARBA" id="ARBA00004123"/>
    </source>
</evidence>
<dbReference type="GO" id="GO:0005634">
    <property type="term" value="C:nucleus"/>
    <property type="evidence" value="ECO:0007669"/>
    <property type="project" value="UniProtKB-SubCell"/>
</dbReference>
<dbReference type="NCBIfam" id="TIGR00090">
    <property type="entry name" value="rsfS_iojap_ybeB"/>
    <property type="match status" value="1"/>
</dbReference>
<feature type="region of interest" description="Disordered" evidence="7">
    <location>
        <begin position="66"/>
        <end position="104"/>
    </location>
</feature>
<dbReference type="GO" id="GO:0003677">
    <property type="term" value="F:DNA binding"/>
    <property type="evidence" value="ECO:0007669"/>
    <property type="project" value="UniProtKB-KW"/>
</dbReference>
<dbReference type="InterPro" id="IPR004394">
    <property type="entry name" value="Iojap/RsfS/C7orf30"/>
</dbReference>
<evidence type="ECO:0000256" key="6">
    <source>
        <dbReference type="ARBA" id="ARBA00023242"/>
    </source>
</evidence>
<dbReference type="Gene3D" id="3.30.460.10">
    <property type="entry name" value="Beta Polymerase, domain 2"/>
    <property type="match status" value="1"/>
</dbReference>
<organism evidence="9 10">
    <name type="scientific">Achlya hypogyna</name>
    <name type="common">Oomycete</name>
    <name type="synonym">Protoachlya hypogyna</name>
    <dbReference type="NCBI Taxonomy" id="1202772"/>
    <lineage>
        <taxon>Eukaryota</taxon>
        <taxon>Sar</taxon>
        <taxon>Stramenopiles</taxon>
        <taxon>Oomycota</taxon>
        <taxon>Saprolegniomycetes</taxon>
        <taxon>Saprolegniales</taxon>
        <taxon>Achlyaceae</taxon>
        <taxon>Achlya</taxon>
    </lineage>
</organism>
<dbReference type="GO" id="GO:0017148">
    <property type="term" value="P:negative regulation of translation"/>
    <property type="evidence" value="ECO:0007669"/>
    <property type="project" value="TreeGrafter"/>
</dbReference>
<dbReference type="PROSITE" id="PS51032">
    <property type="entry name" value="AP2_ERF"/>
    <property type="match status" value="1"/>
</dbReference>
<comment type="similarity">
    <text evidence="2">Belongs to the Iojap/RsfS family.</text>
</comment>
<dbReference type="Gene3D" id="3.30.730.10">
    <property type="entry name" value="AP2/ERF domain"/>
    <property type="match status" value="1"/>
</dbReference>
<dbReference type="SUPFAM" id="SSF81301">
    <property type="entry name" value="Nucleotidyltransferase"/>
    <property type="match status" value="1"/>
</dbReference>
<evidence type="ECO:0000256" key="5">
    <source>
        <dbReference type="ARBA" id="ARBA00023163"/>
    </source>
</evidence>
<gene>
    <name evidence="9" type="ORF">ACHHYP_04791</name>
</gene>
<dbReference type="OrthoDB" id="21330at2759"/>
<keyword evidence="10" id="KW-1185">Reference proteome</keyword>
<dbReference type="InterPro" id="IPR043519">
    <property type="entry name" value="NT_sf"/>
</dbReference>
<sequence>MRVFRAAVRRALSHQLLAKAPLHATASLRHTRALPVLESSLRGVGTRSMHVSRVLLKAPVDADEIAPKDDVLIEDDDAEEEASEEGDDAEEEASDEDDDGVPSERFLGVTFHESRIKKWSASLEVGEVEVDAGQFWTEEDAAKGYDELVRMYSDASAPVNFASGSSDDEDVPDPASPSYDWSLPDAGSRHADIIPPIPKTYMTMEELLPALEREQAIDVYTIDLNGKSSLAEHMVFCTGRSRAHMRRMADMVIMSMKARDMDDNFGYVVEGRDSDDWMITDISNIVVHFLTAESRKMLQLEDHWENMVNDKHRLYGHLSEDEYMDRYGMSELMTDDDIVNEDDIDHTVWK</sequence>
<dbReference type="AlphaFoldDB" id="A0A1V9YZW1"/>
<name>A0A1V9YZW1_ACHHY</name>
<dbReference type="PANTHER" id="PTHR21043:SF0">
    <property type="entry name" value="MITOCHONDRIAL ASSEMBLY OF RIBOSOMAL LARGE SUBUNIT PROTEIN 1"/>
    <property type="match status" value="1"/>
</dbReference>
<evidence type="ECO:0000313" key="9">
    <source>
        <dbReference type="EMBL" id="OQR91339.1"/>
    </source>
</evidence>
<dbReference type="STRING" id="1202772.A0A1V9YZW1"/>
<keyword evidence="6" id="KW-0539">Nucleus</keyword>
<dbReference type="GO" id="GO:0090071">
    <property type="term" value="P:negative regulation of ribosome biogenesis"/>
    <property type="evidence" value="ECO:0007669"/>
    <property type="project" value="TreeGrafter"/>
</dbReference>
<evidence type="ECO:0000256" key="2">
    <source>
        <dbReference type="ARBA" id="ARBA00010574"/>
    </source>
</evidence>
<dbReference type="Proteomes" id="UP000243579">
    <property type="component" value="Unassembled WGS sequence"/>
</dbReference>
<dbReference type="InterPro" id="IPR016177">
    <property type="entry name" value="DNA-bd_dom_sf"/>
</dbReference>
<proteinExistence type="inferred from homology"/>
<evidence type="ECO:0000256" key="4">
    <source>
        <dbReference type="ARBA" id="ARBA00023125"/>
    </source>
</evidence>
<keyword evidence="4" id="KW-0238">DNA-binding</keyword>
<dbReference type="InterPro" id="IPR001471">
    <property type="entry name" value="AP2/ERF_dom"/>
</dbReference>
<dbReference type="SUPFAM" id="SSF54171">
    <property type="entry name" value="DNA-binding domain"/>
    <property type="match status" value="1"/>
</dbReference>
<evidence type="ECO:0000259" key="8">
    <source>
        <dbReference type="PROSITE" id="PS51032"/>
    </source>
</evidence>
<protein>
    <recommendedName>
        <fullName evidence="8">AP2/ERF domain-containing protein</fullName>
    </recommendedName>
</protein>
<dbReference type="EMBL" id="JNBR01000541">
    <property type="protein sequence ID" value="OQR91339.1"/>
    <property type="molecule type" value="Genomic_DNA"/>
</dbReference>
<keyword evidence="5" id="KW-0804">Transcription</keyword>
<dbReference type="Pfam" id="PF02410">
    <property type="entry name" value="RsfS"/>
    <property type="match status" value="1"/>
</dbReference>
<dbReference type="HAMAP" id="MF_01477">
    <property type="entry name" value="Iojap_RsfS"/>
    <property type="match status" value="1"/>
</dbReference>
<evidence type="ECO:0000256" key="7">
    <source>
        <dbReference type="SAM" id="MobiDB-lite"/>
    </source>
</evidence>
<evidence type="ECO:0000256" key="3">
    <source>
        <dbReference type="ARBA" id="ARBA00023015"/>
    </source>
</evidence>
<comment type="subcellular location">
    <subcellularLocation>
        <location evidence="1">Nucleus</location>
    </subcellularLocation>
</comment>
<reference evidence="9 10" key="1">
    <citation type="journal article" date="2014" name="Genome Biol. Evol.">
        <title>The secreted proteins of Achlya hypogyna and Thraustotheca clavata identify the ancestral oomycete secretome and reveal gene acquisitions by horizontal gene transfer.</title>
        <authorList>
            <person name="Misner I."/>
            <person name="Blouin N."/>
            <person name="Leonard G."/>
            <person name="Richards T.A."/>
            <person name="Lane C.E."/>
        </authorList>
    </citation>
    <scope>NUCLEOTIDE SEQUENCE [LARGE SCALE GENOMIC DNA]</scope>
    <source>
        <strain evidence="9 10">ATCC 48635</strain>
    </source>
</reference>
<feature type="compositionally biased region" description="Acidic residues" evidence="7">
    <location>
        <begin position="72"/>
        <end position="101"/>
    </location>
</feature>
<dbReference type="GO" id="GO:0003700">
    <property type="term" value="F:DNA-binding transcription factor activity"/>
    <property type="evidence" value="ECO:0007669"/>
    <property type="project" value="InterPro"/>
</dbReference>
<dbReference type="PANTHER" id="PTHR21043">
    <property type="entry name" value="IOJAP SUPERFAMILY ORTHOLOG"/>
    <property type="match status" value="1"/>
</dbReference>